<dbReference type="AlphaFoldDB" id="A0A558D5P9"/>
<feature type="non-terminal residue" evidence="2">
    <location>
        <position position="1"/>
    </location>
</feature>
<organism evidence="2 3">
    <name type="scientific">Sedimenticola thiotaurini</name>
    <dbReference type="NCBI Taxonomy" id="1543721"/>
    <lineage>
        <taxon>Bacteria</taxon>
        <taxon>Pseudomonadati</taxon>
        <taxon>Pseudomonadota</taxon>
        <taxon>Gammaproteobacteria</taxon>
        <taxon>Chromatiales</taxon>
        <taxon>Sedimenticolaceae</taxon>
        <taxon>Sedimenticola</taxon>
    </lineage>
</organism>
<proteinExistence type="predicted"/>
<dbReference type="EMBL" id="VMRY01000023">
    <property type="protein sequence ID" value="TVT56332.1"/>
    <property type="molecule type" value="Genomic_DNA"/>
</dbReference>
<dbReference type="Gene3D" id="3.10.580.10">
    <property type="entry name" value="CBS-domain"/>
    <property type="match status" value="1"/>
</dbReference>
<evidence type="ECO:0000313" key="2">
    <source>
        <dbReference type="EMBL" id="TVT56332.1"/>
    </source>
</evidence>
<gene>
    <name evidence="2" type="ORF">FHK82_07375</name>
</gene>
<reference evidence="2 3" key="1">
    <citation type="submission" date="2019-07" db="EMBL/GenBank/DDBJ databases">
        <title>The pathways for chlorine oxyanion respiration interact through the shared metabolite chlorate.</title>
        <authorList>
            <person name="Barnum T.P."/>
            <person name="Cheng Y."/>
            <person name="Hill K.A."/>
            <person name="Lucas L.N."/>
            <person name="Carlson H.K."/>
            <person name="Coates J.D."/>
        </authorList>
    </citation>
    <scope>NUCLEOTIDE SEQUENCE [LARGE SCALE GENOMIC DNA]</scope>
    <source>
        <strain evidence="2">BK-3</strain>
    </source>
</reference>
<comment type="caution">
    <text evidence="2">The sequence shown here is derived from an EMBL/GenBank/DDBJ whole genome shotgun (WGS) entry which is preliminary data.</text>
</comment>
<dbReference type="SUPFAM" id="SSF54631">
    <property type="entry name" value="CBS-domain pair"/>
    <property type="match status" value="1"/>
</dbReference>
<sequence>IRDKRIGNLPVIDNGELVGVVSETDILDFFLDIMGCGLENTTRIAVSLPNKARALAGLLHKINDAGGYIATVVSPVSHMDSPQRVAIVRYKADSPAEVDNQLRNDGYHLLSEKLAEQ</sequence>
<protein>
    <submittedName>
        <fullName evidence="2">CBS domain-containing protein</fullName>
    </submittedName>
</protein>
<dbReference type="Proteomes" id="UP000317355">
    <property type="component" value="Unassembled WGS sequence"/>
</dbReference>
<dbReference type="Pfam" id="PF00571">
    <property type="entry name" value="CBS"/>
    <property type="match status" value="1"/>
</dbReference>
<dbReference type="InterPro" id="IPR000644">
    <property type="entry name" value="CBS_dom"/>
</dbReference>
<dbReference type="STRING" id="1543721.AAY24_10255"/>
<accession>A0A558D5P9</accession>
<feature type="domain" description="CBS" evidence="1">
    <location>
        <begin position="2"/>
        <end position="31"/>
    </location>
</feature>
<evidence type="ECO:0000313" key="3">
    <source>
        <dbReference type="Proteomes" id="UP000317355"/>
    </source>
</evidence>
<dbReference type="InterPro" id="IPR046342">
    <property type="entry name" value="CBS_dom_sf"/>
</dbReference>
<name>A0A558D5P9_9GAMM</name>
<evidence type="ECO:0000259" key="1">
    <source>
        <dbReference type="Pfam" id="PF00571"/>
    </source>
</evidence>